<dbReference type="InterPro" id="IPR044878">
    <property type="entry name" value="UbiA_sf"/>
</dbReference>
<evidence type="ECO:0000256" key="1">
    <source>
        <dbReference type="ARBA" id="ARBA00004141"/>
    </source>
</evidence>
<evidence type="ECO:0000313" key="7">
    <source>
        <dbReference type="Proteomes" id="UP001206483"/>
    </source>
</evidence>
<proteinExistence type="predicted"/>
<dbReference type="Gene3D" id="1.10.357.140">
    <property type="entry name" value="UbiA prenyltransferase"/>
    <property type="match status" value="1"/>
</dbReference>
<evidence type="ECO:0000256" key="5">
    <source>
        <dbReference type="SAM" id="Phobius"/>
    </source>
</evidence>
<name>A0ABT1J4N7_9ACTN</name>
<feature type="transmembrane region" description="Helical" evidence="5">
    <location>
        <begin position="256"/>
        <end position="275"/>
    </location>
</feature>
<feature type="transmembrane region" description="Helical" evidence="5">
    <location>
        <begin position="92"/>
        <end position="125"/>
    </location>
</feature>
<comment type="caution">
    <text evidence="6">The sequence shown here is derived from an EMBL/GenBank/DDBJ whole genome shotgun (WGS) entry which is preliminary data.</text>
</comment>
<organism evidence="6 7">
    <name type="scientific">Kitasatospora paracochleata</name>
    <dbReference type="NCBI Taxonomy" id="58354"/>
    <lineage>
        <taxon>Bacteria</taxon>
        <taxon>Bacillati</taxon>
        <taxon>Actinomycetota</taxon>
        <taxon>Actinomycetes</taxon>
        <taxon>Kitasatosporales</taxon>
        <taxon>Streptomycetaceae</taxon>
        <taxon>Kitasatospora</taxon>
    </lineage>
</organism>
<evidence type="ECO:0000313" key="6">
    <source>
        <dbReference type="EMBL" id="MCP2312387.1"/>
    </source>
</evidence>
<evidence type="ECO:0000256" key="3">
    <source>
        <dbReference type="ARBA" id="ARBA00022989"/>
    </source>
</evidence>
<comment type="subcellular location">
    <subcellularLocation>
        <location evidence="1">Membrane</location>
        <topology evidence="1">Multi-pass membrane protein</topology>
    </subcellularLocation>
</comment>
<evidence type="ECO:0000256" key="2">
    <source>
        <dbReference type="ARBA" id="ARBA00022692"/>
    </source>
</evidence>
<feature type="transmembrane region" description="Helical" evidence="5">
    <location>
        <begin position="162"/>
        <end position="182"/>
    </location>
</feature>
<feature type="transmembrane region" description="Helical" evidence="5">
    <location>
        <begin position="203"/>
        <end position="224"/>
    </location>
</feature>
<dbReference type="Proteomes" id="UP001206483">
    <property type="component" value="Unassembled WGS sequence"/>
</dbReference>
<dbReference type="InterPro" id="IPR000537">
    <property type="entry name" value="UbiA_prenyltransferase"/>
</dbReference>
<keyword evidence="7" id="KW-1185">Reference proteome</keyword>
<dbReference type="CDD" id="cd13956">
    <property type="entry name" value="PT_UbiA"/>
    <property type="match status" value="1"/>
</dbReference>
<protein>
    <submittedName>
        <fullName evidence="6">4-hydroxybenzoate polyprenyltransferase</fullName>
    </submittedName>
</protein>
<feature type="transmembrane region" description="Helical" evidence="5">
    <location>
        <begin position="137"/>
        <end position="156"/>
    </location>
</feature>
<reference evidence="6 7" key="1">
    <citation type="submission" date="2022-06" db="EMBL/GenBank/DDBJ databases">
        <title>Sequencing the genomes of 1000 actinobacteria strains.</title>
        <authorList>
            <person name="Klenk H.-P."/>
        </authorList>
    </citation>
    <scope>NUCLEOTIDE SEQUENCE [LARGE SCALE GENOMIC DNA]</scope>
    <source>
        <strain evidence="6 7">DSM 41656</strain>
    </source>
</reference>
<gene>
    <name evidence="6" type="ORF">FHR36_005553</name>
</gene>
<accession>A0ABT1J4N7</accession>
<keyword evidence="4 5" id="KW-0472">Membrane</keyword>
<dbReference type="EMBL" id="JAMZDX010000005">
    <property type="protein sequence ID" value="MCP2312387.1"/>
    <property type="molecule type" value="Genomic_DNA"/>
</dbReference>
<feature type="transmembrane region" description="Helical" evidence="5">
    <location>
        <begin position="230"/>
        <end position="249"/>
    </location>
</feature>
<keyword evidence="2 5" id="KW-0812">Transmembrane</keyword>
<dbReference type="RefSeq" id="WP_253801409.1">
    <property type="nucleotide sequence ID" value="NZ_BAAAUB010000045.1"/>
</dbReference>
<keyword evidence="3 5" id="KW-1133">Transmembrane helix</keyword>
<dbReference type="Pfam" id="PF01040">
    <property type="entry name" value="UbiA"/>
    <property type="match status" value="1"/>
</dbReference>
<evidence type="ECO:0000256" key="4">
    <source>
        <dbReference type="ARBA" id="ARBA00023136"/>
    </source>
</evidence>
<sequence length="277" mass="27578">MSETVPPGVAVSALVRACHPVPAAAVTVFAGAMAVAAGRGVAGSALVVAAVGAGQLSVGWSNDRIDAVRDRVAGRRDKPLATGAVRPRTVAAAAVTALVLCVPLSLASGLLAGAVHLLGVAAAWAYNGWLKRTVLSWLPYALAFGLLPAFVTLGLPGAPWPYPWVTAAAALLGTGAHFANVLPDLDEDRAAGVLGLPQRLGRTASGLLAVVLTSAATVLLVVGPTGPVRAAGWLALALTIVLTTAALAAPRSRLPFLAAMAAAAVDVLLLVTTTGPA</sequence>